<evidence type="ECO:0000313" key="3">
    <source>
        <dbReference type="Proteomes" id="UP001152747"/>
    </source>
</evidence>
<keyword evidence="1" id="KW-0472">Membrane</keyword>
<accession>A0A9P1MYJ9</accession>
<proteinExistence type="predicted"/>
<evidence type="ECO:0000256" key="1">
    <source>
        <dbReference type="SAM" id="Phobius"/>
    </source>
</evidence>
<keyword evidence="1" id="KW-1133">Transmembrane helix</keyword>
<comment type="caution">
    <text evidence="2">The sequence shown here is derived from an EMBL/GenBank/DDBJ whole genome shotgun (WGS) entry which is preliminary data.</text>
</comment>
<keyword evidence="3" id="KW-1185">Reference proteome</keyword>
<dbReference type="AlphaFoldDB" id="A0A9P1MYJ9"/>
<protein>
    <submittedName>
        <fullName evidence="2">Uncharacterized protein</fullName>
    </submittedName>
</protein>
<organism evidence="2 3">
    <name type="scientific">Caenorhabditis angaria</name>
    <dbReference type="NCBI Taxonomy" id="860376"/>
    <lineage>
        <taxon>Eukaryota</taxon>
        <taxon>Metazoa</taxon>
        <taxon>Ecdysozoa</taxon>
        <taxon>Nematoda</taxon>
        <taxon>Chromadorea</taxon>
        <taxon>Rhabditida</taxon>
        <taxon>Rhabditina</taxon>
        <taxon>Rhabditomorpha</taxon>
        <taxon>Rhabditoidea</taxon>
        <taxon>Rhabditidae</taxon>
        <taxon>Peloderinae</taxon>
        <taxon>Caenorhabditis</taxon>
    </lineage>
</organism>
<feature type="transmembrane region" description="Helical" evidence="1">
    <location>
        <begin position="238"/>
        <end position="265"/>
    </location>
</feature>
<dbReference type="EMBL" id="CANHGI010000002">
    <property type="protein sequence ID" value="CAI5443558.1"/>
    <property type="molecule type" value="Genomic_DNA"/>
</dbReference>
<dbReference type="Proteomes" id="UP001152747">
    <property type="component" value="Unassembled WGS sequence"/>
</dbReference>
<name>A0A9P1MYJ9_9PELO</name>
<evidence type="ECO:0000313" key="2">
    <source>
        <dbReference type="EMBL" id="CAI5443558.1"/>
    </source>
</evidence>
<sequence length="271" mass="31811">MKTKICINIIIFQYFLGFLHGISPQCQNAAILDRKYNTTWIWFLFAGQENKRDRQRATYIIEQLLCELPIKTEYSLSLGYKVDERVTTSMDDGGAFAIRLGPEYNHDFKKPGDCAELEKLLFEDIKKKEDTVGKNWRQITLIFIFPAVDECGIYDKFKKSILYKNHTFFGIHFDNTKSEEYVSLNIPYLRNFDVHQKVADPNLVMVIKEFARQILGLKKEEEPEEFVDESNLHSNDHLWVIFYILLYLLANFLLAGLIIVIVSFIKRRIDD</sequence>
<gene>
    <name evidence="2" type="ORF">CAMP_LOCUS6195</name>
</gene>
<reference evidence="2" key="1">
    <citation type="submission" date="2022-11" db="EMBL/GenBank/DDBJ databases">
        <authorList>
            <person name="Kikuchi T."/>
        </authorList>
    </citation>
    <scope>NUCLEOTIDE SEQUENCE</scope>
    <source>
        <strain evidence="2">PS1010</strain>
    </source>
</reference>
<keyword evidence="1" id="KW-0812">Transmembrane</keyword>